<feature type="repeat" description="WD" evidence="2">
    <location>
        <begin position="917"/>
        <end position="942"/>
    </location>
</feature>
<dbReference type="SMART" id="SM00320">
    <property type="entry name" value="WD40"/>
    <property type="match status" value="2"/>
</dbReference>
<dbReference type="InterPro" id="IPR036322">
    <property type="entry name" value="WD40_repeat_dom_sf"/>
</dbReference>
<accession>A0A9P8RN18</accession>
<proteinExistence type="inferred from homology"/>
<dbReference type="EMBL" id="JAGHQM010000879">
    <property type="protein sequence ID" value="KAH0558331.1"/>
    <property type="molecule type" value="Genomic_DNA"/>
</dbReference>
<comment type="similarity">
    <text evidence="1">Belongs to the WD repeat LST8 family.</text>
</comment>
<dbReference type="GO" id="GO:0032956">
    <property type="term" value="P:regulation of actin cytoskeleton organization"/>
    <property type="evidence" value="ECO:0007669"/>
    <property type="project" value="TreeGrafter"/>
</dbReference>
<dbReference type="InterPro" id="IPR037588">
    <property type="entry name" value="MLST8"/>
</dbReference>
<evidence type="ECO:0000313" key="4">
    <source>
        <dbReference type="EMBL" id="KAH0558331.1"/>
    </source>
</evidence>
<dbReference type="Pfam" id="PF00400">
    <property type="entry name" value="WD40"/>
    <property type="match status" value="1"/>
</dbReference>
<dbReference type="SUPFAM" id="SSF50978">
    <property type="entry name" value="WD40 repeat-like"/>
    <property type="match status" value="1"/>
</dbReference>
<keyword evidence="2" id="KW-0853">WD repeat</keyword>
<feature type="region of interest" description="Disordered" evidence="3">
    <location>
        <begin position="188"/>
        <end position="209"/>
    </location>
</feature>
<comment type="caution">
    <text evidence="4">The sequence shown here is derived from an EMBL/GenBank/DDBJ whole genome shotgun (WGS) entry which is preliminary data.</text>
</comment>
<evidence type="ECO:0000256" key="2">
    <source>
        <dbReference type="PROSITE-ProRule" id="PRU00221"/>
    </source>
</evidence>
<name>A0A9P8RN18_9PEZI</name>
<dbReference type="GO" id="GO:0031932">
    <property type="term" value="C:TORC2 complex"/>
    <property type="evidence" value="ECO:0007669"/>
    <property type="project" value="InterPro"/>
</dbReference>
<evidence type="ECO:0000256" key="1">
    <source>
        <dbReference type="ARBA" id="ARBA00009890"/>
    </source>
</evidence>
<dbReference type="PROSITE" id="PS50082">
    <property type="entry name" value="WD_REPEATS_2"/>
    <property type="match status" value="1"/>
</dbReference>
<feature type="compositionally biased region" description="Polar residues" evidence="3">
    <location>
        <begin position="507"/>
        <end position="519"/>
    </location>
</feature>
<feature type="region of interest" description="Disordered" evidence="3">
    <location>
        <begin position="507"/>
        <end position="599"/>
    </location>
</feature>
<evidence type="ECO:0000256" key="3">
    <source>
        <dbReference type="SAM" id="MobiDB-lite"/>
    </source>
</evidence>
<dbReference type="AlphaFoldDB" id="A0A9P8RN18"/>
<dbReference type="InterPro" id="IPR001680">
    <property type="entry name" value="WD40_rpt"/>
</dbReference>
<dbReference type="GO" id="GO:0031931">
    <property type="term" value="C:TORC1 complex"/>
    <property type="evidence" value="ECO:0007669"/>
    <property type="project" value="InterPro"/>
</dbReference>
<feature type="region of interest" description="Disordered" evidence="3">
    <location>
        <begin position="1"/>
        <end position="135"/>
    </location>
</feature>
<organism evidence="4 5">
    <name type="scientific">Trichoglossum hirsutum</name>
    <dbReference type="NCBI Taxonomy" id="265104"/>
    <lineage>
        <taxon>Eukaryota</taxon>
        <taxon>Fungi</taxon>
        <taxon>Dikarya</taxon>
        <taxon>Ascomycota</taxon>
        <taxon>Pezizomycotina</taxon>
        <taxon>Geoglossomycetes</taxon>
        <taxon>Geoglossales</taxon>
        <taxon>Geoglossaceae</taxon>
        <taxon>Trichoglossum</taxon>
    </lineage>
</organism>
<gene>
    <name evidence="4" type="ORF">GP486_005010</name>
</gene>
<feature type="compositionally biased region" description="Polar residues" evidence="3">
    <location>
        <begin position="87"/>
        <end position="98"/>
    </location>
</feature>
<dbReference type="GO" id="GO:0031929">
    <property type="term" value="P:TOR signaling"/>
    <property type="evidence" value="ECO:0007669"/>
    <property type="project" value="InterPro"/>
</dbReference>
<evidence type="ECO:0000313" key="5">
    <source>
        <dbReference type="Proteomes" id="UP000750711"/>
    </source>
</evidence>
<reference evidence="4" key="1">
    <citation type="submission" date="2021-03" db="EMBL/GenBank/DDBJ databases">
        <title>Comparative genomics and phylogenomic investigation of the class Geoglossomycetes provide insights into ecological specialization and systematics.</title>
        <authorList>
            <person name="Melie T."/>
            <person name="Pirro S."/>
            <person name="Miller A.N."/>
            <person name="Quandt A."/>
        </authorList>
    </citation>
    <scope>NUCLEOTIDE SEQUENCE</scope>
    <source>
        <strain evidence="4">CAQ_001_2017</strain>
    </source>
</reference>
<dbReference type="PANTHER" id="PTHR19842">
    <property type="entry name" value="G BETA-LIKE PROTEIN GBL"/>
    <property type="match status" value="1"/>
</dbReference>
<dbReference type="PANTHER" id="PTHR19842:SF2">
    <property type="entry name" value="WD REPEAT PROTEIN (AFU_ORTHOLOGUE AFUA_5G04300)"/>
    <property type="match status" value="1"/>
</dbReference>
<dbReference type="InterPro" id="IPR015943">
    <property type="entry name" value="WD40/YVTN_repeat-like_dom_sf"/>
</dbReference>
<dbReference type="Gene3D" id="2.130.10.10">
    <property type="entry name" value="YVTN repeat-like/Quinoprotein amine dehydrogenase"/>
    <property type="match status" value="1"/>
</dbReference>
<protein>
    <submittedName>
        <fullName evidence="4">Uncharacterized protein</fullName>
    </submittedName>
</protein>
<keyword evidence="5" id="KW-1185">Reference proteome</keyword>
<sequence length="1135" mass="123275">MRDKLPNFIDLTGSDEDGDDGDVKILTPNVPIEHHPPPRLASAFSNVTQDALLGPARGSTRRLTAENLLPSRGPPKTPSSTPRKRPNMSTLVAGSPQQPVRVFGSRRSSPPSLDGLTASPPQMGPQLKSPAPARKQAAIEDFFHKSGSKRDEKTVEDIPEVRKELASKETHIAKEGDGGLGLIEQVDRNSLPGGERTTLTEQTRGSAARESFTVGNRVGPNINKETVVDFLRTQVYPHLVGMVGLFKDVMTLEEQTEVAREVAKRVCVKPYFREALLKGNAIPSEVRETEIKALISASIDEVITERGRRAAVADSRVERGVQKQGSRDRIDIGLDEAAEVKTLPNDPANIDMSDSGCRQVDHIGSCSGPAPERVTPSKRTADGVVKASFITSRADGPLSPLASGGSKTIAFAATLPDVTQGNSSVDSKAVILPNDTPTHHRALELESETQQQTDITLQSPPVEAPTCRIARTKGASTELGGSEASRTSRILEELSTSFQHLSSLVKSPSLQTGGSNWSASDDAPTAIPSRAKQGKPLADLTHPTPPDPSSSESVLPDKMNGRRSSRRKLGRDVGRSHGSTRHASPDPLPTLRRNSIISRTSPLAKDRLTALVNMSPKPFVSNRDHKFLEEGILYGWWSEGQVLHVDFSEDEMAKVLRAVEVSTTDGGLPSATANVSALPSRNTYGDSSTTAMSGSSYTAVSSPEGMKARLLPYFGFLEAPVREKVMAIASEMDDAGIVSLGTRLNREGILSGRDIGDICRFLRDAALGCLTTSPSIIRVALVAPPVKRGDHVFSASTDSLIRRRELGVGHVRGNWHHPRAIESELKLRICDTMKEWRSWTGGSSDAASVAWDLTGEYFVAGFSTLTDAYNMQYNRRNSLVLGDIWRNTVKELPDHRVPRPRSDLVSIVDDLFLYQTVSQVKFGAKGKRMYSASFDKTVKIWDYAAPDANDRLLATLYQGADVEVMALSDDEHLATGSKDDQATVKIWSIDGANPAMSKIYTSFNSLRKGPAVYPSCMQWGQHPLVSNYLLVGFSGEENGGFGRRGDIVLWDAGSETRVTVSPGAQNTFDVAWHPNMATFVVGCTLPGPESTRRFNRMRTCVRTYHPAGGGFKDDCELGCPAYDINEVTWRYVDSL</sequence>
<dbReference type="Proteomes" id="UP000750711">
    <property type="component" value="Unassembled WGS sequence"/>
</dbReference>